<dbReference type="Gene3D" id="1.10.10.2170">
    <property type="match status" value="1"/>
</dbReference>
<dbReference type="SUPFAM" id="SSF46689">
    <property type="entry name" value="Homeodomain-like"/>
    <property type="match status" value="1"/>
</dbReference>
<keyword evidence="12" id="KW-1185">Reference proteome</keyword>
<keyword evidence="2 8" id="KW-0158">Chromosome</keyword>
<evidence type="ECO:0000313" key="12">
    <source>
        <dbReference type="Proteomes" id="UP000242877"/>
    </source>
</evidence>
<proteinExistence type="inferred from homology"/>
<dbReference type="PANTHER" id="PTHR16466">
    <property type="entry name" value="TELOMERE REPEAT-BINDING FACTOR 2-INTERACTING PROTEIN 1"/>
    <property type="match status" value="1"/>
</dbReference>
<dbReference type="GO" id="GO:0010833">
    <property type="term" value="P:telomere maintenance via telomere lengthening"/>
    <property type="evidence" value="ECO:0007669"/>
    <property type="project" value="UniProtKB-UniRule"/>
</dbReference>
<evidence type="ECO:0000256" key="6">
    <source>
        <dbReference type="ARBA" id="ARBA00023163"/>
    </source>
</evidence>
<organism evidence="11 12">
    <name type="scientific">Ascosphaera apis ARSEF 7405</name>
    <dbReference type="NCBI Taxonomy" id="392613"/>
    <lineage>
        <taxon>Eukaryota</taxon>
        <taxon>Fungi</taxon>
        <taxon>Dikarya</taxon>
        <taxon>Ascomycota</taxon>
        <taxon>Pezizomycotina</taxon>
        <taxon>Eurotiomycetes</taxon>
        <taxon>Eurotiomycetidae</taxon>
        <taxon>Onygenales</taxon>
        <taxon>Ascosphaeraceae</taxon>
        <taxon>Ascosphaera</taxon>
    </lineage>
</organism>
<keyword evidence="7 8" id="KW-0539">Nucleus</keyword>
<evidence type="ECO:0000256" key="3">
    <source>
        <dbReference type="ARBA" id="ARBA00022895"/>
    </source>
</evidence>
<comment type="function">
    <text evidence="8">Involved in the regulation of telomere length, clustering and has a specific role in telomere position effect (TPE).</text>
</comment>
<evidence type="ECO:0000256" key="9">
    <source>
        <dbReference type="SAM" id="MobiDB-lite"/>
    </source>
</evidence>
<feature type="domain" description="BRCT" evidence="10">
    <location>
        <begin position="9"/>
        <end position="88"/>
    </location>
</feature>
<dbReference type="InterPro" id="IPR001357">
    <property type="entry name" value="BRCT_dom"/>
</dbReference>
<keyword evidence="6" id="KW-0804">Transcription</keyword>
<dbReference type="GO" id="GO:0042162">
    <property type="term" value="F:telomeric DNA binding"/>
    <property type="evidence" value="ECO:0007669"/>
    <property type="project" value="TreeGrafter"/>
</dbReference>
<dbReference type="Proteomes" id="UP000242877">
    <property type="component" value="Unassembled WGS sequence"/>
</dbReference>
<comment type="subcellular location">
    <subcellularLocation>
        <location evidence="8">Nucleus</location>
    </subcellularLocation>
    <subcellularLocation>
        <location evidence="8">Chromosome</location>
        <location evidence="8">Telomere</location>
    </subcellularLocation>
</comment>
<dbReference type="EMBL" id="AZGZ01000020">
    <property type="protein sequence ID" value="KZZ89585.1"/>
    <property type="molecule type" value="Genomic_DNA"/>
</dbReference>
<keyword evidence="11" id="KW-0371">Homeobox</keyword>
<dbReference type="InterPro" id="IPR036420">
    <property type="entry name" value="BRCT_dom_sf"/>
</dbReference>
<dbReference type="GO" id="GO:0031848">
    <property type="term" value="P:protection from non-homologous end joining at telomere"/>
    <property type="evidence" value="ECO:0007669"/>
    <property type="project" value="TreeGrafter"/>
</dbReference>
<dbReference type="InterPro" id="IPR021661">
    <property type="entry name" value="Rap1_C"/>
</dbReference>
<keyword evidence="3 8" id="KW-0779">Telomere</keyword>
<dbReference type="InterPro" id="IPR009057">
    <property type="entry name" value="Homeodomain-like_sf"/>
</dbReference>
<comment type="similarity">
    <text evidence="1 8">Belongs to the RAP1 family.</text>
</comment>
<evidence type="ECO:0000259" key="10">
    <source>
        <dbReference type="PROSITE" id="PS50172"/>
    </source>
</evidence>
<dbReference type="CDD" id="cd11655">
    <property type="entry name" value="rap1_myb-like"/>
    <property type="match status" value="1"/>
</dbReference>
<dbReference type="PANTHER" id="PTHR16466:SF6">
    <property type="entry name" value="TELOMERIC REPEAT-BINDING FACTOR 2-INTERACTING PROTEIN 1"/>
    <property type="match status" value="1"/>
</dbReference>
<evidence type="ECO:0000256" key="8">
    <source>
        <dbReference type="RuleBase" id="RU367107"/>
    </source>
</evidence>
<name>A0A167X3G0_9EURO</name>
<feature type="region of interest" description="Disordered" evidence="9">
    <location>
        <begin position="329"/>
        <end position="518"/>
    </location>
</feature>
<dbReference type="Gene3D" id="3.40.50.10190">
    <property type="entry name" value="BRCT domain"/>
    <property type="match status" value="1"/>
</dbReference>
<dbReference type="Pfam" id="PF16589">
    <property type="entry name" value="BRCT_2"/>
    <property type="match status" value="1"/>
</dbReference>
<feature type="compositionally biased region" description="Low complexity" evidence="9">
    <location>
        <begin position="482"/>
        <end position="496"/>
    </location>
</feature>
<evidence type="ECO:0000256" key="5">
    <source>
        <dbReference type="ARBA" id="ARBA00023159"/>
    </source>
</evidence>
<dbReference type="GO" id="GO:0070187">
    <property type="term" value="C:shelterin complex"/>
    <property type="evidence" value="ECO:0007669"/>
    <property type="project" value="TreeGrafter"/>
</dbReference>
<keyword evidence="4" id="KW-0805">Transcription regulation</keyword>
<dbReference type="VEuPathDB" id="FungiDB:AAP_04340"/>
<gene>
    <name evidence="11" type="ORF">AAP_04340</name>
</gene>
<feature type="region of interest" description="Disordered" evidence="9">
    <location>
        <begin position="204"/>
        <end position="260"/>
    </location>
</feature>
<feature type="compositionally biased region" description="Low complexity" evidence="9">
    <location>
        <begin position="341"/>
        <end position="352"/>
    </location>
</feature>
<keyword evidence="5" id="KW-0010">Activator</keyword>
<dbReference type="InterPro" id="IPR015010">
    <property type="entry name" value="TERF2IP_Myb"/>
</dbReference>
<comment type="caution">
    <text evidence="11">The sequence shown here is derived from an EMBL/GenBank/DDBJ whole genome shotgun (WGS) entry which is preliminary data.</text>
</comment>
<sequence>MDDQIVAQTKTDLFNGTKFWLSRSVPRRSSLIQQVKDHGGVVVSDSPYADILIVDPARSDNPVNSYSYHYLERSITKNKLADLEDYRAGLPPGTSRPLGSSSIRARRIRTSYTAAEEAKLREYVHECERQGKKIFGQKIYQEFELLHPEHSWQSWRERYVRHIAPKYDAAGHEDMALELEPSSKSAQKATQGIDQSAIDAAVKLEGQRSKKRRRSEDDAGAAQQAIKRGRDDSSTPVPQMQGKETTPSTPNNGTTSRALGGGFTAEETEELLSHVEHLLLLNPSEEDEFLDEFAATRNHTADEYRSHFYDVAIPEYHKRRFSKIKLPKKTVKPTTRSQDMETTNQEEATTNTSPLRLEVLERDTPRQSAETPIGAEQDVGEDEGSLRLLSQEPISSWEGEQPQMAHVAEDFVAEGVNSDNGDSDLEQQIDQGLNGEAKEEDKEADSDSDAQSDTTTQGPEPRQPSIEIGGSGIATREKTPLTSSTTPSQHPQTQSHHQQHRHQKSTTEPEEEEEETRKIETWLTAKCAQYSLTNPAPVIEALLCTSVSLDIADKIVPRLVEGQGVPRDMPGVWTQEDDMKLRSGGPKSLKAVERKHGVEGVVLRREYLRNRERLDDQGLNMINGL</sequence>
<dbReference type="AlphaFoldDB" id="A0A167X3G0"/>
<evidence type="ECO:0000256" key="4">
    <source>
        <dbReference type="ARBA" id="ARBA00023015"/>
    </source>
</evidence>
<keyword evidence="11" id="KW-0238">DNA-binding</keyword>
<dbReference type="Pfam" id="PF08914">
    <property type="entry name" value="Myb_Rap1"/>
    <property type="match status" value="1"/>
</dbReference>
<dbReference type="PROSITE" id="PS50172">
    <property type="entry name" value="BRCT"/>
    <property type="match status" value="1"/>
</dbReference>
<evidence type="ECO:0000256" key="7">
    <source>
        <dbReference type="ARBA" id="ARBA00023242"/>
    </source>
</evidence>
<accession>A0A167X3G0</accession>
<protein>
    <recommendedName>
        <fullName evidence="8">DNA-binding protein RAP1</fullName>
    </recommendedName>
</protein>
<feature type="compositionally biased region" description="Low complexity" evidence="9">
    <location>
        <begin position="245"/>
        <end position="256"/>
    </location>
</feature>
<feature type="compositionally biased region" description="Polar residues" evidence="9">
    <location>
        <begin position="234"/>
        <end position="244"/>
    </location>
</feature>
<evidence type="ECO:0000256" key="2">
    <source>
        <dbReference type="ARBA" id="ARBA00022454"/>
    </source>
</evidence>
<reference evidence="11 12" key="1">
    <citation type="journal article" date="2016" name="Genome Biol. Evol.">
        <title>Divergent and convergent evolution of fungal pathogenicity.</title>
        <authorList>
            <person name="Shang Y."/>
            <person name="Xiao G."/>
            <person name="Zheng P."/>
            <person name="Cen K."/>
            <person name="Zhan S."/>
            <person name="Wang C."/>
        </authorList>
    </citation>
    <scope>NUCLEOTIDE SEQUENCE [LARGE SCALE GENOMIC DNA]</scope>
    <source>
        <strain evidence="11 12">ARSEF 7405</strain>
    </source>
</reference>
<dbReference type="InterPro" id="IPR039595">
    <property type="entry name" value="TE2IP/Rap1"/>
</dbReference>
<comment type="subunit">
    <text evidence="8">Homodimer.</text>
</comment>
<dbReference type="Gene3D" id="1.10.10.60">
    <property type="entry name" value="Homeodomain-like"/>
    <property type="match status" value="1"/>
</dbReference>
<dbReference type="Pfam" id="PF11626">
    <property type="entry name" value="Rap1_C"/>
    <property type="match status" value="1"/>
</dbReference>
<evidence type="ECO:0000313" key="11">
    <source>
        <dbReference type="EMBL" id="KZZ89585.1"/>
    </source>
</evidence>
<dbReference type="SUPFAM" id="SSF52113">
    <property type="entry name" value="BRCT domain"/>
    <property type="match status" value="1"/>
</dbReference>
<evidence type="ECO:0000256" key="1">
    <source>
        <dbReference type="ARBA" id="ARBA00010467"/>
    </source>
</evidence>
<dbReference type="OrthoDB" id="435460at2759"/>
<dbReference type="InterPro" id="IPR038104">
    <property type="entry name" value="Rap1_C_sf"/>
</dbReference>